<dbReference type="PANTHER" id="PTHR12570:SF92">
    <property type="entry name" value="SPICHTHYIN, ISOFORM B"/>
    <property type="match status" value="1"/>
</dbReference>
<comment type="caution">
    <text evidence="6">The sequence shown here is derived from an EMBL/GenBank/DDBJ whole genome shotgun (WGS) entry which is preliminary data.</text>
</comment>
<reference evidence="6 7" key="1">
    <citation type="submission" date="2024-04" db="EMBL/GenBank/DDBJ databases">
        <title>genome sequences of Mucor flavus KT1a and Helicostylum pulchrum KT1b strains isolated from the surface of a dry-aged beef.</title>
        <authorList>
            <person name="Toyotome T."/>
            <person name="Hosono M."/>
            <person name="Torimaru M."/>
            <person name="Fukuda K."/>
            <person name="Mikami N."/>
        </authorList>
    </citation>
    <scope>NUCLEOTIDE SEQUENCE [LARGE SCALE GENOMIC DNA]</scope>
    <source>
        <strain evidence="6 7">KT1a</strain>
    </source>
</reference>
<dbReference type="SUPFAM" id="SSF103481">
    <property type="entry name" value="Multidrug resistance efflux transporter EmrE"/>
    <property type="match status" value="1"/>
</dbReference>
<feature type="transmembrane region" description="Helical" evidence="5">
    <location>
        <begin position="128"/>
        <end position="147"/>
    </location>
</feature>
<evidence type="ECO:0000313" key="6">
    <source>
        <dbReference type="EMBL" id="GAA5812014.1"/>
    </source>
</evidence>
<dbReference type="EMBL" id="BAABUK010000011">
    <property type="protein sequence ID" value="GAA5812014.1"/>
    <property type="molecule type" value="Genomic_DNA"/>
</dbReference>
<dbReference type="InterPro" id="IPR008521">
    <property type="entry name" value="Mg_trans_NIPA"/>
</dbReference>
<dbReference type="Pfam" id="PF05653">
    <property type="entry name" value="Mg_trans_NIPA"/>
    <property type="match status" value="1"/>
</dbReference>
<evidence type="ECO:0008006" key="8">
    <source>
        <dbReference type="Google" id="ProtNLM"/>
    </source>
</evidence>
<organism evidence="6 7">
    <name type="scientific">Mucor flavus</name>
    <dbReference type="NCBI Taxonomy" id="439312"/>
    <lineage>
        <taxon>Eukaryota</taxon>
        <taxon>Fungi</taxon>
        <taxon>Fungi incertae sedis</taxon>
        <taxon>Mucoromycota</taxon>
        <taxon>Mucoromycotina</taxon>
        <taxon>Mucoromycetes</taxon>
        <taxon>Mucorales</taxon>
        <taxon>Mucorineae</taxon>
        <taxon>Mucoraceae</taxon>
        <taxon>Mucor</taxon>
    </lineage>
</organism>
<gene>
    <name evidence="6" type="ORF">MFLAVUS_005462</name>
</gene>
<evidence type="ECO:0000256" key="5">
    <source>
        <dbReference type="SAM" id="Phobius"/>
    </source>
</evidence>
<keyword evidence="7" id="KW-1185">Reference proteome</keyword>
<evidence type="ECO:0000256" key="1">
    <source>
        <dbReference type="ARBA" id="ARBA00004141"/>
    </source>
</evidence>
<dbReference type="Proteomes" id="UP001473302">
    <property type="component" value="Unassembled WGS sequence"/>
</dbReference>
<feature type="transmembrane region" description="Helical" evidence="5">
    <location>
        <begin position="180"/>
        <end position="200"/>
    </location>
</feature>
<name>A0ABP9YYU0_9FUNG</name>
<comment type="subcellular location">
    <subcellularLocation>
        <location evidence="1">Membrane</location>
        <topology evidence="1">Multi-pass membrane protein</topology>
    </subcellularLocation>
</comment>
<feature type="transmembrane region" description="Helical" evidence="5">
    <location>
        <begin position="100"/>
        <end position="121"/>
    </location>
</feature>
<evidence type="ECO:0000256" key="3">
    <source>
        <dbReference type="ARBA" id="ARBA00022989"/>
    </source>
</evidence>
<evidence type="ECO:0000256" key="4">
    <source>
        <dbReference type="ARBA" id="ARBA00023136"/>
    </source>
</evidence>
<evidence type="ECO:0000256" key="2">
    <source>
        <dbReference type="ARBA" id="ARBA00022692"/>
    </source>
</evidence>
<feature type="transmembrane region" description="Helical" evidence="5">
    <location>
        <begin position="6"/>
        <end position="27"/>
    </location>
</feature>
<keyword evidence="3 5" id="KW-1133">Transmembrane helix</keyword>
<sequence>MALEGKYIGLILAICSSLLIGTSFVITKKGLLTSSTKEHGNYKYLGVLSSSPIKKLPPKKIGHATDSHRYLKNPVWWVGLIVMVMGEVMNFIGYTFAPAILITPLGALSVIIGAVLGSIFLNEKMGPIGIIGCLLSVIGAVIIIFHAPEDPEVQSVQELVAYMLKPASAIMFQGWHTTSYTNTISLISGFMIIFSGVYLLDMVAPMSNLKSSSLLELPFSASSYRISSSVAVNEKNSSWDDASTTDTEDGLPPNVIRNRPRALSV</sequence>
<protein>
    <recommendedName>
        <fullName evidence="8">Magnesium transporter</fullName>
    </recommendedName>
</protein>
<proteinExistence type="predicted"/>
<dbReference type="InterPro" id="IPR037185">
    <property type="entry name" value="EmrE-like"/>
</dbReference>
<keyword evidence="4 5" id="KW-0472">Membrane</keyword>
<dbReference type="PANTHER" id="PTHR12570">
    <property type="match status" value="1"/>
</dbReference>
<evidence type="ECO:0000313" key="7">
    <source>
        <dbReference type="Proteomes" id="UP001473302"/>
    </source>
</evidence>
<feature type="transmembrane region" description="Helical" evidence="5">
    <location>
        <begin position="75"/>
        <end position="94"/>
    </location>
</feature>
<keyword evidence="2 5" id="KW-0812">Transmembrane</keyword>
<accession>A0ABP9YYU0</accession>